<protein>
    <recommendedName>
        <fullName evidence="10">Ion-translocating oxidoreductase complex subunit B</fullName>
        <ecNumber evidence="10">7.-.-.-</ecNumber>
    </recommendedName>
    <alternativeName>
        <fullName evidence="10">Rnf electron transport complex subunit B</fullName>
    </alternativeName>
</protein>
<feature type="binding site" evidence="10">
    <location>
        <position position="181"/>
    </location>
    <ligand>
        <name>[4Fe-4S] cluster</name>
        <dbReference type="ChEBI" id="CHEBI:49883"/>
        <label>3</label>
    </ligand>
</feature>
<comment type="subcellular location">
    <subcellularLocation>
        <location evidence="10">Cell membrane</location>
    </subcellularLocation>
</comment>
<dbReference type="InterPro" id="IPR050395">
    <property type="entry name" value="4Fe4S_Ferredoxin_RnfB"/>
</dbReference>
<feature type="domain" description="4Fe-4S ferredoxin-type" evidence="11">
    <location>
        <begin position="245"/>
        <end position="274"/>
    </location>
</feature>
<dbReference type="Pfam" id="PF00037">
    <property type="entry name" value="Fer4"/>
    <property type="match status" value="1"/>
</dbReference>
<feature type="binding site" evidence="10">
    <location>
        <position position="150"/>
    </location>
    <ligand>
        <name>[4Fe-4S] cluster</name>
        <dbReference type="ChEBI" id="CHEBI:49883"/>
        <label>2</label>
    </ligand>
</feature>
<feature type="binding site" evidence="10">
    <location>
        <position position="77"/>
    </location>
    <ligand>
        <name>[4Fe-4S] cluster</name>
        <dbReference type="ChEBI" id="CHEBI:49883"/>
        <label>1</label>
    </ligand>
</feature>
<evidence type="ECO:0000256" key="6">
    <source>
        <dbReference type="ARBA" id="ARBA00022982"/>
    </source>
</evidence>
<feature type="binding site" evidence="10">
    <location>
        <position position="154"/>
    </location>
    <ligand>
        <name>[4Fe-4S] cluster</name>
        <dbReference type="ChEBI" id="CHEBI:49883"/>
        <label>3</label>
    </ligand>
</feature>
<evidence type="ECO:0000256" key="2">
    <source>
        <dbReference type="ARBA" id="ARBA00022485"/>
    </source>
</evidence>
<feature type="domain" description="4Fe-4S ferredoxin-type" evidence="11">
    <location>
        <begin position="213"/>
        <end position="243"/>
    </location>
</feature>
<evidence type="ECO:0000256" key="4">
    <source>
        <dbReference type="ARBA" id="ARBA00022737"/>
    </source>
</evidence>
<evidence type="ECO:0000256" key="9">
    <source>
        <dbReference type="ARBA" id="ARBA00023136"/>
    </source>
</evidence>
<dbReference type="Gene3D" id="1.10.15.40">
    <property type="entry name" value="Electron transport complex subunit B, putative Fe-S cluster"/>
    <property type="match status" value="1"/>
</dbReference>
<dbReference type="NCBIfam" id="TIGR01944">
    <property type="entry name" value="rnfB"/>
    <property type="match status" value="1"/>
</dbReference>
<evidence type="ECO:0000313" key="14">
    <source>
        <dbReference type="Proteomes" id="UP001466331"/>
    </source>
</evidence>
<keyword evidence="7 10" id="KW-0408">Iron</keyword>
<comment type="subunit">
    <text evidence="10">The complex is composed of six subunits: RnfA, RnfB, RnfC, RnfD, RnfE and RnfG.</text>
</comment>
<keyword evidence="3 10" id="KW-0479">Metal-binding</keyword>
<dbReference type="CDD" id="cd10549">
    <property type="entry name" value="MtMvhB_like"/>
    <property type="match status" value="1"/>
</dbReference>
<feature type="binding site" evidence="10">
    <location>
        <position position="185"/>
    </location>
    <ligand>
        <name>[4Fe-4S] cluster</name>
        <dbReference type="ChEBI" id="CHEBI:49883"/>
        <label>2</label>
    </ligand>
</feature>
<dbReference type="Pfam" id="PF04060">
    <property type="entry name" value="FeS"/>
    <property type="match status" value="1"/>
</dbReference>
<dbReference type="PANTHER" id="PTHR43560:SF1">
    <property type="entry name" value="ION-TRANSLOCATING OXIDOREDUCTASE COMPLEX SUBUNIT B"/>
    <property type="match status" value="1"/>
</dbReference>
<feature type="binding site" evidence="10">
    <location>
        <position position="56"/>
    </location>
    <ligand>
        <name>[4Fe-4S] cluster</name>
        <dbReference type="ChEBI" id="CHEBI:49883"/>
        <label>1</label>
    </ligand>
</feature>
<evidence type="ECO:0000259" key="11">
    <source>
        <dbReference type="PROSITE" id="PS51379"/>
    </source>
</evidence>
<feature type="binding site" evidence="10">
    <location>
        <position position="48"/>
    </location>
    <ligand>
        <name>[4Fe-4S] cluster</name>
        <dbReference type="ChEBI" id="CHEBI:49883"/>
        <label>1</label>
    </ligand>
</feature>
<comment type="cofactor">
    <cofactor evidence="10">
        <name>[4Fe-4S] cluster</name>
        <dbReference type="ChEBI" id="CHEBI:49883"/>
    </cofactor>
    <text evidence="10">Binds 3 [4Fe-4S] clusters.</text>
</comment>
<dbReference type="PANTHER" id="PTHR43560">
    <property type="entry name" value="ION-TRANSLOCATING OXIDOREDUCTASE COMPLEX SUBUNIT B"/>
    <property type="match status" value="1"/>
</dbReference>
<feature type="domain" description="4Fe-4S ferredoxin-type" evidence="11">
    <location>
        <begin position="130"/>
        <end position="164"/>
    </location>
</feature>
<evidence type="ECO:0000256" key="10">
    <source>
        <dbReference type="HAMAP-Rule" id="MF_00463"/>
    </source>
</evidence>
<dbReference type="HAMAP" id="MF_00463">
    <property type="entry name" value="RsxB_RnfB"/>
    <property type="match status" value="1"/>
</dbReference>
<dbReference type="InterPro" id="IPR010207">
    <property type="entry name" value="Elect_transpt_cplx_RnfB/RsxB"/>
</dbReference>
<feature type="domain" description="4Fe-4S" evidence="12">
    <location>
        <begin position="31"/>
        <end position="94"/>
    </location>
</feature>
<dbReference type="InterPro" id="IPR017896">
    <property type="entry name" value="4Fe4S_Fe-S-bd"/>
</dbReference>
<dbReference type="InterPro" id="IPR017900">
    <property type="entry name" value="4Fe4S_Fe_S_CS"/>
</dbReference>
<keyword evidence="8 10" id="KW-0411">Iron-sulfur</keyword>
<keyword evidence="4 10" id="KW-0677">Repeat</keyword>
<keyword evidence="10" id="KW-1003">Cell membrane</keyword>
<dbReference type="EMBL" id="JBCHKQ010000004">
    <property type="protein sequence ID" value="MEM5948623.1"/>
    <property type="molecule type" value="Genomic_DNA"/>
</dbReference>
<evidence type="ECO:0000259" key="12">
    <source>
        <dbReference type="PROSITE" id="PS51656"/>
    </source>
</evidence>
<feature type="domain" description="4Fe-4S ferredoxin-type" evidence="11">
    <location>
        <begin position="166"/>
        <end position="195"/>
    </location>
</feature>
<evidence type="ECO:0000256" key="3">
    <source>
        <dbReference type="ARBA" id="ARBA00022723"/>
    </source>
</evidence>
<dbReference type="Gene3D" id="3.30.70.20">
    <property type="match status" value="2"/>
</dbReference>
<feature type="binding site" evidence="10">
    <location>
        <position position="140"/>
    </location>
    <ligand>
        <name>[4Fe-4S] cluster</name>
        <dbReference type="ChEBI" id="CHEBI:49883"/>
        <label>2</label>
    </ligand>
</feature>
<dbReference type="Pfam" id="PF12838">
    <property type="entry name" value="Fer4_7"/>
    <property type="match status" value="1"/>
</dbReference>
<evidence type="ECO:0000256" key="7">
    <source>
        <dbReference type="ARBA" id="ARBA00023004"/>
    </source>
</evidence>
<organism evidence="13 14">
    <name type="scientific">Rarispira pelagica</name>
    <dbReference type="NCBI Taxonomy" id="3141764"/>
    <lineage>
        <taxon>Bacteria</taxon>
        <taxon>Pseudomonadati</taxon>
        <taxon>Spirochaetota</taxon>
        <taxon>Spirochaetia</taxon>
        <taxon>Winmispirales</taxon>
        <taxon>Winmispiraceae</taxon>
        <taxon>Rarispira</taxon>
    </lineage>
</organism>
<keyword evidence="2 10" id="KW-0004">4Fe-4S</keyword>
<keyword evidence="9 10" id="KW-0472">Membrane</keyword>
<comment type="function">
    <text evidence="10">Part of a membrane-bound complex that couples electron transfer with translocation of ions across the membrane.</text>
</comment>
<comment type="similarity">
    <text evidence="10">Belongs to the 4Fe4S bacterial-type ferredoxin family. RnfB subfamily.</text>
</comment>
<proteinExistence type="inferred from homology"/>
<evidence type="ECO:0000313" key="13">
    <source>
        <dbReference type="EMBL" id="MEM5948623.1"/>
    </source>
</evidence>
<feature type="binding site" evidence="10">
    <location>
        <position position="144"/>
    </location>
    <ligand>
        <name>[4Fe-4S] cluster</name>
        <dbReference type="ChEBI" id="CHEBI:49883"/>
        <label>2</label>
    </ligand>
</feature>
<keyword evidence="14" id="KW-1185">Reference proteome</keyword>
<dbReference type="RefSeq" id="WP_420070073.1">
    <property type="nucleotide sequence ID" value="NZ_JBCHKQ010000004.1"/>
</dbReference>
<dbReference type="PROSITE" id="PS00198">
    <property type="entry name" value="4FE4S_FER_1"/>
    <property type="match status" value="2"/>
</dbReference>
<gene>
    <name evidence="10" type="primary">rnfB</name>
    <name evidence="13" type="ORF">WKV44_08715</name>
</gene>
<name>A0ABU9UD71_9SPIR</name>
<dbReference type="SUPFAM" id="SSF54862">
    <property type="entry name" value="4Fe-4S ferredoxins"/>
    <property type="match status" value="2"/>
</dbReference>
<comment type="caution">
    <text evidence="10">Lacks conserved residue(s) required for the propagation of feature annotation.</text>
</comment>
<dbReference type="PROSITE" id="PS51379">
    <property type="entry name" value="4FE4S_FER_2"/>
    <property type="match status" value="4"/>
</dbReference>
<dbReference type="EC" id="7.-.-.-" evidence="10"/>
<evidence type="ECO:0000256" key="1">
    <source>
        <dbReference type="ARBA" id="ARBA00022448"/>
    </source>
</evidence>
<evidence type="ECO:0000256" key="5">
    <source>
        <dbReference type="ARBA" id="ARBA00022967"/>
    </source>
</evidence>
<feature type="region of interest" description="Hydrophobic" evidence="10">
    <location>
        <begin position="1"/>
        <end position="25"/>
    </location>
</feature>
<feature type="binding site" evidence="10">
    <location>
        <position position="51"/>
    </location>
    <ligand>
        <name>[4Fe-4S] cluster</name>
        <dbReference type="ChEBI" id="CHEBI:49883"/>
        <label>1</label>
    </ligand>
</feature>
<keyword evidence="1 10" id="KW-0813">Transport</keyword>
<dbReference type="InterPro" id="IPR007202">
    <property type="entry name" value="4Fe-4S_dom"/>
</dbReference>
<keyword evidence="5 10" id="KW-1278">Translocase</keyword>
<keyword evidence="6 10" id="KW-0249">Electron transport</keyword>
<reference evidence="13 14" key="1">
    <citation type="submission" date="2024-03" db="EMBL/GenBank/DDBJ databases">
        <title>Ignisphaera cupida sp. nov., a hyperthermophilic hydrolytic archaeon from a hot spring of Kamchatka, and proposal of Ignisphaeraceae fam. nov.</title>
        <authorList>
            <person name="Podosokorskaya O.A."/>
            <person name="Elcheninov A.G."/>
            <person name="Maltseva A.I."/>
            <person name="Zayulina K.S."/>
            <person name="Novikov A."/>
            <person name="Merkel A.Y."/>
        </authorList>
    </citation>
    <scope>NUCLEOTIDE SEQUENCE [LARGE SCALE GENOMIC DNA]</scope>
    <source>
        <strain evidence="13 14">38H-sp</strain>
    </source>
</reference>
<sequence>MSIIFSVIVLTFTAGIFALMLAWAAKRFAVKEDPRVETVMEMLPGINCGACGFAGCSGLASALVQAADSGDLSGLFCPPGGQNTMDKVGEFLGVEFSGGDVPVAVLRCGGSCQASPPKVEYTGEKSCKIAHMAFSGEGGCPMGCLHYGDCEVACPFDAISMDSETGLPVVDEEKCTGCGECVKACPRGLFELRPRGKRGRRVWVNCRNTQKGAIARKNCQVACIGCGKCVRTCDTVAKAITMENNLAYIDPLKCIACGKCVRECPTGAILATFPVKKQVSSQEKQGE</sequence>
<dbReference type="PROSITE" id="PS51656">
    <property type="entry name" value="4FE4S"/>
    <property type="match status" value="1"/>
</dbReference>
<evidence type="ECO:0000256" key="8">
    <source>
        <dbReference type="ARBA" id="ARBA00023014"/>
    </source>
</evidence>
<comment type="caution">
    <text evidence="13">The sequence shown here is derived from an EMBL/GenBank/DDBJ whole genome shotgun (WGS) entry which is preliminary data.</text>
</comment>
<feature type="binding site" evidence="10">
    <location>
        <position position="178"/>
    </location>
    <ligand>
        <name>[4Fe-4S] cluster</name>
        <dbReference type="ChEBI" id="CHEBI:49883"/>
        <label>3</label>
    </ligand>
</feature>
<feature type="binding site" evidence="10">
    <location>
        <position position="175"/>
    </location>
    <ligand>
        <name>[4Fe-4S] cluster</name>
        <dbReference type="ChEBI" id="CHEBI:49883"/>
        <label>3</label>
    </ligand>
</feature>
<dbReference type="Proteomes" id="UP001466331">
    <property type="component" value="Unassembled WGS sequence"/>
</dbReference>
<accession>A0ABU9UD71</accession>
<dbReference type="Pfam" id="PF12800">
    <property type="entry name" value="Fer4_4"/>
    <property type="match status" value="1"/>
</dbReference>